<dbReference type="Pfam" id="PF09039">
    <property type="entry name" value="HTH_Tnp_Mu_2"/>
    <property type="match status" value="1"/>
</dbReference>
<dbReference type="SUPFAM" id="SSF53098">
    <property type="entry name" value="Ribonuclease H-like"/>
    <property type="match status" value="1"/>
</dbReference>
<dbReference type="Gene3D" id="2.30.30.130">
    <property type="entry name" value="Transposase, Mu, C-terminal"/>
    <property type="match status" value="1"/>
</dbReference>
<organism evidence="3 4">
    <name type="scientific">Sorlinia euscelidii</name>
    <dbReference type="NCBI Taxonomy" id="3081148"/>
    <lineage>
        <taxon>Bacteria</taxon>
        <taxon>Pseudomonadati</taxon>
        <taxon>Pseudomonadota</taxon>
        <taxon>Alphaproteobacteria</taxon>
        <taxon>Acetobacterales</taxon>
        <taxon>Acetobacteraceae</taxon>
        <taxon>Sorlinia</taxon>
    </lineage>
</organism>
<dbReference type="InterPro" id="IPR009057">
    <property type="entry name" value="Homeodomain-like_sf"/>
</dbReference>
<dbReference type="InterPro" id="IPR009004">
    <property type="entry name" value="Transposase_Mu_C"/>
</dbReference>
<evidence type="ECO:0000259" key="2">
    <source>
        <dbReference type="PROSITE" id="PS51702"/>
    </source>
</evidence>
<feature type="region of interest" description="Disordered" evidence="1">
    <location>
        <begin position="640"/>
        <end position="659"/>
    </location>
</feature>
<dbReference type="PROSITE" id="PS51702">
    <property type="entry name" value="HTH_MU"/>
    <property type="match status" value="1"/>
</dbReference>
<dbReference type="InterPro" id="IPR015378">
    <property type="entry name" value="Transposase-like_Mu_C"/>
</dbReference>
<dbReference type="InterPro" id="IPR015126">
    <property type="entry name" value="Mu_I-gamma"/>
</dbReference>
<sequence>MVTVGQRPWLTMTEIAALKLPDMPDSRQGVLKKVTVENWLEPETEGQAWRHREGQGGGYEFALTILPLRAQIEAARSLQGLSRDPVAAAESETIGKRKRAALWKHYDTLPNKLKDKARNAYRILDAVEALVSAGQRKYVAMMLIASQERVSMRTIQFWYKRVRGLNKCDWLAALAPNYARPSERMHCPCEAWDILVSDYLRLEAPTFASCYARLVKIAEARGWTLPSRRTLLARINALPVPMRVLAREGSEKLKALYPAQRRDHSVFHALEAVNADGHKFDVFVEWPIGDETRIVRPVMVGFQDIFSGKILSWRIDISENKETVRLAFGDMVERYGIPKLCYLDNGRNFASKWLTGGVPNRYRFKVRDEEPLGILPQLGVEVHWTKPYSGRSKPIERAWRDIASDISKHPAFAGAYTGASTTAKPENYASKAVPLETFISVVAEGIADHNARTGRRSDVCKGKYSFDQVFEASYRRSVITKASAEQRRLWLLPAEQITVSRRDGVVEIEGNRYWAEFLEEHRGTKVVVRLDPQDLQADIHVYRMEGVYLGAAKCVAKTGFADKDAARRHQQAYKAYARANRDLAEKTKRLSDEELAAVFASLPREEEPPMESTVTRMFTAPQAQGNTALATQFMAEAEAREIEEEESDENILRFLKRSR</sequence>
<dbReference type="InterPro" id="IPR036397">
    <property type="entry name" value="RNaseH_sf"/>
</dbReference>
<dbReference type="InterPro" id="IPR004189">
    <property type="entry name" value="Phage_Mu_transposase"/>
</dbReference>
<dbReference type="InterPro" id="IPR009061">
    <property type="entry name" value="DNA-bd_dom_put_sf"/>
</dbReference>
<comment type="caution">
    <text evidence="3">The sequence shown here is derived from an EMBL/GenBank/DDBJ whole genome shotgun (WGS) entry which is preliminary data.</text>
</comment>
<dbReference type="Proteomes" id="UP001312908">
    <property type="component" value="Unassembled WGS sequence"/>
</dbReference>
<dbReference type="SUPFAM" id="SSF50610">
    <property type="entry name" value="mu transposase, C-terminal domain"/>
    <property type="match status" value="1"/>
</dbReference>
<dbReference type="Pfam" id="PF09299">
    <property type="entry name" value="Mu-transpos_C"/>
    <property type="match status" value="1"/>
</dbReference>
<evidence type="ECO:0000313" key="3">
    <source>
        <dbReference type="EMBL" id="MEE8657701.1"/>
    </source>
</evidence>
<accession>A0ABU7U0X2</accession>
<proteinExistence type="predicted"/>
<feature type="domain" description="HTH Mu-type" evidence="2">
    <location>
        <begin position="8"/>
        <end position="82"/>
    </location>
</feature>
<dbReference type="InterPro" id="IPR003314">
    <property type="entry name" value="Mu-type_HTH"/>
</dbReference>
<dbReference type="EMBL" id="JAWJZY010000001">
    <property type="protein sequence ID" value="MEE8657701.1"/>
    <property type="molecule type" value="Genomic_DNA"/>
</dbReference>
<reference evidence="3 4" key="1">
    <citation type="submission" date="2023-10" db="EMBL/GenBank/DDBJ databases">
        <title>Sorlinia euscelidii gen. nov., sp. nov., an acetic acid bacteria isolated from the gut of Euscelidius variegatus emitter.</title>
        <authorList>
            <person name="Michoud G."/>
            <person name="Marasco R."/>
            <person name="Seferji K."/>
            <person name="Gonella E."/>
            <person name="Garuglieri E."/>
            <person name="Alma A."/>
            <person name="Mapelli F."/>
            <person name="Borin S."/>
            <person name="Daffonchio D."/>
            <person name="Crotti E."/>
        </authorList>
    </citation>
    <scope>NUCLEOTIDE SEQUENCE [LARGE SCALE GENOMIC DNA]</scope>
    <source>
        <strain evidence="3 4">EV16P</strain>
    </source>
</reference>
<keyword evidence="4" id="KW-1185">Reference proteome</keyword>
<dbReference type="SUPFAM" id="SSF46689">
    <property type="entry name" value="Homeodomain-like"/>
    <property type="match status" value="2"/>
</dbReference>
<evidence type="ECO:0000313" key="4">
    <source>
        <dbReference type="Proteomes" id="UP001312908"/>
    </source>
</evidence>
<name>A0ABU7U0X2_9PROT</name>
<dbReference type="Gene3D" id="1.10.10.10">
    <property type="entry name" value="Winged helix-like DNA-binding domain superfamily/Winged helix DNA-binding domain"/>
    <property type="match status" value="1"/>
</dbReference>
<dbReference type="Pfam" id="PF02914">
    <property type="entry name" value="DDE_2"/>
    <property type="match status" value="1"/>
</dbReference>
<evidence type="ECO:0000256" key="1">
    <source>
        <dbReference type="SAM" id="MobiDB-lite"/>
    </source>
</evidence>
<dbReference type="InterPro" id="IPR012337">
    <property type="entry name" value="RNaseH-like_sf"/>
</dbReference>
<dbReference type="Gene3D" id="3.30.420.10">
    <property type="entry name" value="Ribonuclease H-like superfamily/Ribonuclease H"/>
    <property type="match status" value="1"/>
</dbReference>
<dbReference type="SUPFAM" id="SSF46955">
    <property type="entry name" value="Putative DNA-binding domain"/>
    <property type="match status" value="1"/>
</dbReference>
<dbReference type="InterPro" id="IPR036388">
    <property type="entry name" value="WH-like_DNA-bd_sf"/>
</dbReference>
<protein>
    <submittedName>
        <fullName evidence="3">Transposase</fullName>
    </submittedName>
</protein>
<gene>
    <name evidence="3" type="ORF">DOFOFD_01560</name>
</gene>
<dbReference type="Gene3D" id="1.10.10.60">
    <property type="entry name" value="Homeodomain-like"/>
    <property type="match status" value="2"/>
</dbReference>